<dbReference type="GO" id="GO:0015935">
    <property type="term" value="C:small ribosomal subunit"/>
    <property type="evidence" value="ECO:0007669"/>
    <property type="project" value="InterPro"/>
</dbReference>
<dbReference type="InterPro" id="IPR001912">
    <property type="entry name" value="Ribosomal_uS4_N"/>
</dbReference>
<comment type="function">
    <text evidence="7">With S5 and S12 plays an important role in translational accuracy.</text>
</comment>
<organism evidence="10 11">
    <name type="scientific">Candidatus Terrybacteria bacterium RIFCSPLOWO2_01_FULL_40_23</name>
    <dbReference type="NCBI Taxonomy" id="1802366"/>
    <lineage>
        <taxon>Bacteria</taxon>
        <taxon>Candidatus Terryibacteriota</taxon>
    </lineage>
</organism>
<dbReference type="HAMAP" id="MF_01306_B">
    <property type="entry name" value="Ribosomal_uS4_B"/>
    <property type="match status" value="1"/>
</dbReference>
<dbReference type="GO" id="GO:0006412">
    <property type="term" value="P:translation"/>
    <property type="evidence" value="ECO:0007669"/>
    <property type="project" value="UniProtKB-UniRule"/>
</dbReference>
<evidence type="ECO:0000256" key="5">
    <source>
        <dbReference type="ARBA" id="ARBA00023274"/>
    </source>
</evidence>
<dbReference type="Proteomes" id="UP000176951">
    <property type="component" value="Unassembled WGS sequence"/>
</dbReference>
<reference evidence="10 11" key="1">
    <citation type="journal article" date="2016" name="Nat. Commun.">
        <title>Thousands of microbial genomes shed light on interconnected biogeochemical processes in an aquifer system.</title>
        <authorList>
            <person name="Anantharaman K."/>
            <person name="Brown C.T."/>
            <person name="Hug L.A."/>
            <person name="Sharon I."/>
            <person name="Castelle C.J."/>
            <person name="Probst A.J."/>
            <person name="Thomas B.C."/>
            <person name="Singh A."/>
            <person name="Wilkins M.J."/>
            <person name="Karaoz U."/>
            <person name="Brodie E.L."/>
            <person name="Williams K.H."/>
            <person name="Hubbard S.S."/>
            <person name="Banfield J.F."/>
        </authorList>
    </citation>
    <scope>NUCLEOTIDE SEQUENCE [LARGE SCALE GENOMIC DNA]</scope>
</reference>
<evidence type="ECO:0000256" key="3">
    <source>
        <dbReference type="ARBA" id="ARBA00022884"/>
    </source>
</evidence>
<dbReference type="SMART" id="SM00363">
    <property type="entry name" value="S4"/>
    <property type="match status" value="1"/>
</dbReference>
<evidence type="ECO:0000256" key="1">
    <source>
        <dbReference type="ARBA" id="ARBA00007465"/>
    </source>
</evidence>
<dbReference type="CDD" id="cd00165">
    <property type="entry name" value="S4"/>
    <property type="match status" value="1"/>
</dbReference>
<evidence type="ECO:0000256" key="6">
    <source>
        <dbReference type="ARBA" id="ARBA00035254"/>
    </source>
</evidence>
<name>A0A1G2PSS5_9BACT</name>
<dbReference type="Gene3D" id="1.10.1050.10">
    <property type="entry name" value="Ribosomal Protein S4 Delta 41, Chain A, domain 1"/>
    <property type="match status" value="1"/>
</dbReference>
<dbReference type="SUPFAM" id="SSF55174">
    <property type="entry name" value="Alpha-L RNA-binding motif"/>
    <property type="match status" value="1"/>
</dbReference>
<dbReference type="Pfam" id="PF00163">
    <property type="entry name" value="Ribosomal_S4"/>
    <property type="match status" value="1"/>
</dbReference>
<evidence type="ECO:0000256" key="7">
    <source>
        <dbReference type="HAMAP-Rule" id="MF_01306"/>
    </source>
</evidence>
<dbReference type="InterPro" id="IPR036986">
    <property type="entry name" value="S4_RNA-bd_sf"/>
</dbReference>
<dbReference type="Pfam" id="PF01479">
    <property type="entry name" value="S4"/>
    <property type="match status" value="1"/>
</dbReference>
<dbReference type="GO" id="GO:0019843">
    <property type="term" value="F:rRNA binding"/>
    <property type="evidence" value="ECO:0007669"/>
    <property type="project" value="UniProtKB-UniRule"/>
</dbReference>
<evidence type="ECO:0000256" key="2">
    <source>
        <dbReference type="ARBA" id="ARBA00022730"/>
    </source>
</evidence>
<evidence type="ECO:0000259" key="9">
    <source>
        <dbReference type="SMART" id="SM01390"/>
    </source>
</evidence>
<evidence type="ECO:0000313" key="10">
    <source>
        <dbReference type="EMBL" id="OHA51400.1"/>
    </source>
</evidence>
<dbReference type="Gene3D" id="3.10.290.10">
    <property type="entry name" value="RNA-binding S4 domain"/>
    <property type="match status" value="1"/>
</dbReference>
<dbReference type="EMBL" id="MHSW01000023">
    <property type="protein sequence ID" value="OHA51400.1"/>
    <property type="molecule type" value="Genomic_DNA"/>
</dbReference>
<dbReference type="FunFam" id="3.10.290.10:FF:000001">
    <property type="entry name" value="30S ribosomal protein S4"/>
    <property type="match status" value="1"/>
</dbReference>
<dbReference type="AlphaFoldDB" id="A0A1G2PSS5"/>
<dbReference type="PANTHER" id="PTHR11831:SF4">
    <property type="entry name" value="SMALL RIBOSOMAL SUBUNIT PROTEIN US4M"/>
    <property type="match status" value="1"/>
</dbReference>
<dbReference type="PANTHER" id="PTHR11831">
    <property type="entry name" value="30S 40S RIBOSOMAL PROTEIN"/>
    <property type="match status" value="1"/>
</dbReference>
<dbReference type="NCBIfam" id="NF003717">
    <property type="entry name" value="PRK05327.1"/>
    <property type="match status" value="1"/>
</dbReference>
<evidence type="ECO:0000256" key="4">
    <source>
        <dbReference type="ARBA" id="ARBA00022980"/>
    </source>
</evidence>
<sequence length="210" mass="23538">MPGPKCKICRRAGQKLFLKAERCSGAKCGAVRRPYPPGVHGQKSRRSNSEFGKQLAEKYKLEAVYQIDEKDLKHIVAVDPVNLAKKKMEITDVIVNSLESRLDNVVFRLGMAPSRIVARQYVSHGHIYVNNRRVDIPSSKVRSGDVVSIRPSSMKRGPFQNLSARLDKHTPPAWLEVDKQSLKGKVIGIPSKENFDAPVDLSMIVAFYSR</sequence>
<dbReference type="SMART" id="SM01390">
    <property type="entry name" value="Ribosomal_S4"/>
    <property type="match status" value="1"/>
</dbReference>
<dbReference type="InterPro" id="IPR005709">
    <property type="entry name" value="Ribosomal_uS4_bac-type"/>
</dbReference>
<comment type="caution">
    <text evidence="10">The sequence shown here is derived from an EMBL/GenBank/DDBJ whole genome shotgun (WGS) entry which is preliminary data.</text>
</comment>
<keyword evidence="4 7" id="KW-0689">Ribosomal protein</keyword>
<dbReference type="InterPro" id="IPR002942">
    <property type="entry name" value="S4_RNA-bd"/>
</dbReference>
<keyword evidence="3 7" id="KW-0694">RNA-binding</keyword>
<dbReference type="InterPro" id="IPR022801">
    <property type="entry name" value="Ribosomal_uS4"/>
</dbReference>
<gene>
    <name evidence="7" type="primary">rpsD</name>
    <name evidence="10" type="ORF">A3A97_00960</name>
</gene>
<accession>A0A1G2PSS5</accession>
<comment type="similarity">
    <text evidence="1 7">Belongs to the universal ribosomal protein uS4 family.</text>
</comment>
<keyword evidence="2 7" id="KW-0699">rRNA-binding</keyword>
<comment type="function">
    <text evidence="7">One of the primary rRNA binding proteins, it binds directly to 16S rRNA where it nucleates assembly of the body of the 30S subunit.</text>
</comment>
<keyword evidence="5 7" id="KW-0687">Ribonucleoprotein</keyword>
<evidence type="ECO:0000313" key="11">
    <source>
        <dbReference type="Proteomes" id="UP000176951"/>
    </source>
</evidence>
<feature type="domain" description="RNA-binding S4" evidence="8">
    <location>
        <begin position="100"/>
        <end position="162"/>
    </location>
</feature>
<proteinExistence type="inferred from homology"/>
<dbReference type="GO" id="GO:0042274">
    <property type="term" value="P:ribosomal small subunit biogenesis"/>
    <property type="evidence" value="ECO:0007669"/>
    <property type="project" value="TreeGrafter"/>
</dbReference>
<evidence type="ECO:0000259" key="8">
    <source>
        <dbReference type="SMART" id="SM00363"/>
    </source>
</evidence>
<feature type="domain" description="Small ribosomal subunit protein uS4 N-terminal" evidence="9">
    <location>
        <begin position="1"/>
        <end position="99"/>
    </location>
</feature>
<comment type="subunit">
    <text evidence="7">Part of the 30S ribosomal subunit. Contacts protein S5. The interaction surface between S4 and S5 is involved in control of translational fidelity.</text>
</comment>
<dbReference type="NCBIfam" id="TIGR01017">
    <property type="entry name" value="rpsD_bact"/>
    <property type="match status" value="1"/>
</dbReference>
<protein>
    <recommendedName>
        <fullName evidence="6 7">Small ribosomal subunit protein uS4</fullName>
    </recommendedName>
</protein>
<dbReference type="PROSITE" id="PS50889">
    <property type="entry name" value="S4"/>
    <property type="match status" value="1"/>
</dbReference>
<dbReference type="GO" id="GO:0003735">
    <property type="term" value="F:structural constituent of ribosome"/>
    <property type="evidence" value="ECO:0007669"/>
    <property type="project" value="InterPro"/>
</dbReference>